<evidence type="ECO:0000256" key="7">
    <source>
        <dbReference type="RuleBase" id="RU363032"/>
    </source>
</evidence>
<feature type="transmembrane region" description="Helical" evidence="7">
    <location>
        <begin position="70"/>
        <end position="95"/>
    </location>
</feature>
<dbReference type="PROSITE" id="PS50928">
    <property type="entry name" value="ABC_TM1"/>
    <property type="match status" value="1"/>
</dbReference>
<keyword evidence="4 7" id="KW-0812">Transmembrane</keyword>
<sequence>MKFKGRILKGIIYIILSIGAIWSLMPFLWMLSTSFKTPAESIQFPPTWFPKTFTVQPYITVWTKIAFPRYIMVSVIVSIAVLIGVLITSLLAAYAFSWFNFKGRDTLFVGILSLMIVPIPVYVVPLFILVQRLGWIDTFQALIIPWTASVFGIFLLRQHMRTIPKDLFDAARIDGCSRLRFLFSIILPLIKPAVITISIFNIISSWNSFMWPLMVTNSDKMRPIQVGLAYFSQGESTNYPALMAASTIAILPLVILFFVAQRQIIESYSRSGLKE</sequence>
<evidence type="ECO:0000256" key="1">
    <source>
        <dbReference type="ARBA" id="ARBA00004651"/>
    </source>
</evidence>
<evidence type="ECO:0000256" key="2">
    <source>
        <dbReference type="ARBA" id="ARBA00022448"/>
    </source>
</evidence>
<reference evidence="9" key="1">
    <citation type="journal article" date="2020" name="mSystems">
        <title>Genome- and Community-Level Interaction Insights into Carbon Utilization and Element Cycling Functions of Hydrothermarchaeota in Hydrothermal Sediment.</title>
        <authorList>
            <person name="Zhou Z."/>
            <person name="Liu Y."/>
            <person name="Xu W."/>
            <person name="Pan J."/>
            <person name="Luo Z.H."/>
            <person name="Li M."/>
        </authorList>
    </citation>
    <scope>NUCLEOTIDE SEQUENCE [LARGE SCALE GENOMIC DNA]</scope>
    <source>
        <strain evidence="9">HyVt-96</strain>
    </source>
</reference>
<keyword evidence="6 7" id="KW-0472">Membrane</keyword>
<gene>
    <name evidence="9" type="ORF">ENL43_01280</name>
</gene>
<organism evidence="9">
    <name type="scientific">candidate division WOR-3 bacterium</name>
    <dbReference type="NCBI Taxonomy" id="2052148"/>
    <lineage>
        <taxon>Bacteria</taxon>
        <taxon>Bacteria division WOR-3</taxon>
    </lineage>
</organism>
<keyword evidence="5 7" id="KW-1133">Transmembrane helix</keyword>
<name>A0A7V5LUD7_UNCW3</name>
<proteinExistence type="inferred from homology"/>
<comment type="similarity">
    <text evidence="7">Belongs to the binding-protein-dependent transport system permease family.</text>
</comment>
<feature type="transmembrane region" description="Helical" evidence="7">
    <location>
        <begin position="135"/>
        <end position="156"/>
    </location>
</feature>
<dbReference type="PANTHER" id="PTHR43744:SF12">
    <property type="entry name" value="ABC TRANSPORTER PERMEASE PROTEIN MG189-RELATED"/>
    <property type="match status" value="1"/>
</dbReference>
<dbReference type="InterPro" id="IPR035906">
    <property type="entry name" value="MetI-like_sf"/>
</dbReference>
<evidence type="ECO:0000313" key="9">
    <source>
        <dbReference type="EMBL" id="HHF52981.1"/>
    </source>
</evidence>
<dbReference type="EMBL" id="DRTX01000073">
    <property type="protein sequence ID" value="HHF52981.1"/>
    <property type="molecule type" value="Genomic_DNA"/>
</dbReference>
<feature type="transmembrane region" description="Helical" evidence="7">
    <location>
        <begin position="107"/>
        <end position="129"/>
    </location>
</feature>
<dbReference type="CDD" id="cd06261">
    <property type="entry name" value="TM_PBP2"/>
    <property type="match status" value="1"/>
</dbReference>
<dbReference type="GO" id="GO:0005886">
    <property type="term" value="C:plasma membrane"/>
    <property type="evidence" value="ECO:0007669"/>
    <property type="project" value="UniProtKB-SubCell"/>
</dbReference>
<dbReference type="SUPFAM" id="SSF161098">
    <property type="entry name" value="MetI-like"/>
    <property type="match status" value="1"/>
</dbReference>
<dbReference type="Gene3D" id="1.10.3720.10">
    <property type="entry name" value="MetI-like"/>
    <property type="match status" value="1"/>
</dbReference>
<evidence type="ECO:0000256" key="3">
    <source>
        <dbReference type="ARBA" id="ARBA00022475"/>
    </source>
</evidence>
<dbReference type="AlphaFoldDB" id="A0A7V5LUD7"/>
<dbReference type="Proteomes" id="UP000886050">
    <property type="component" value="Unassembled WGS sequence"/>
</dbReference>
<feature type="transmembrane region" description="Helical" evidence="7">
    <location>
        <begin position="12"/>
        <end position="31"/>
    </location>
</feature>
<evidence type="ECO:0000259" key="8">
    <source>
        <dbReference type="PROSITE" id="PS50928"/>
    </source>
</evidence>
<comment type="caution">
    <text evidence="9">The sequence shown here is derived from an EMBL/GenBank/DDBJ whole genome shotgun (WGS) entry which is preliminary data.</text>
</comment>
<dbReference type="PANTHER" id="PTHR43744">
    <property type="entry name" value="ABC TRANSPORTER PERMEASE PROTEIN MG189-RELATED-RELATED"/>
    <property type="match status" value="1"/>
</dbReference>
<feature type="domain" description="ABC transmembrane type-1" evidence="8">
    <location>
        <begin position="71"/>
        <end position="260"/>
    </location>
</feature>
<keyword evidence="3" id="KW-1003">Cell membrane</keyword>
<comment type="subcellular location">
    <subcellularLocation>
        <location evidence="1 7">Cell membrane</location>
        <topology evidence="1 7">Multi-pass membrane protein</topology>
    </subcellularLocation>
</comment>
<keyword evidence="2 7" id="KW-0813">Transport</keyword>
<dbReference type="Pfam" id="PF00528">
    <property type="entry name" value="BPD_transp_1"/>
    <property type="match status" value="1"/>
</dbReference>
<accession>A0A7V5LUD7</accession>
<evidence type="ECO:0000256" key="5">
    <source>
        <dbReference type="ARBA" id="ARBA00022989"/>
    </source>
</evidence>
<evidence type="ECO:0000256" key="6">
    <source>
        <dbReference type="ARBA" id="ARBA00023136"/>
    </source>
</evidence>
<feature type="transmembrane region" description="Helical" evidence="7">
    <location>
        <begin position="181"/>
        <end position="203"/>
    </location>
</feature>
<dbReference type="InterPro" id="IPR000515">
    <property type="entry name" value="MetI-like"/>
</dbReference>
<feature type="transmembrane region" description="Helical" evidence="7">
    <location>
        <begin position="239"/>
        <end position="260"/>
    </location>
</feature>
<protein>
    <submittedName>
        <fullName evidence="9">Carbohydrate ABC transporter permease</fullName>
    </submittedName>
</protein>
<dbReference type="GO" id="GO:0055085">
    <property type="term" value="P:transmembrane transport"/>
    <property type="evidence" value="ECO:0007669"/>
    <property type="project" value="InterPro"/>
</dbReference>
<evidence type="ECO:0000256" key="4">
    <source>
        <dbReference type="ARBA" id="ARBA00022692"/>
    </source>
</evidence>